<dbReference type="SMR" id="A0A067EXW2"/>
<name>A0A067EXW2_CITSI</name>
<protein>
    <submittedName>
        <fullName evidence="1">Uncharacterized protein</fullName>
    </submittedName>
</protein>
<organism evidence="1 2">
    <name type="scientific">Citrus sinensis</name>
    <name type="common">Sweet orange</name>
    <name type="synonym">Citrus aurantium var. sinensis</name>
    <dbReference type="NCBI Taxonomy" id="2711"/>
    <lineage>
        <taxon>Eukaryota</taxon>
        <taxon>Viridiplantae</taxon>
        <taxon>Streptophyta</taxon>
        <taxon>Embryophyta</taxon>
        <taxon>Tracheophyta</taxon>
        <taxon>Spermatophyta</taxon>
        <taxon>Magnoliopsida</taxon>
        <taxon>eudicotyledons</taxon>
        <taxon>Gunneridae</taxon>
        <taxon>Pentapetalae</taxon>
        <taxon>rosids</taxon>
        <taxon>malvids</taxon>
        <taxon>Sapindales</taxon>
        <taxon>Rutaceae</taxon>
        <taxon>Aurantioideae</taxon>
        <taxon>Citrus</taxon>
    </lineage>
</organism>
<dbReference type="Proteomes" id="UP000027120">
    <property type="component" value="Unassembled WGS sequence"/>
</dbReference>
<keyword evidence="2" id="KW-1185">Reference proteome</keyword>
<reference evidence="1 2" key="1">
    <citation type="submission" date="2014-04" db="EMBL/GenBank/DDBJ databases">
        <authorList>
            <consortium name="International Citrus Genome Consortium"/>
            <person name="Gmitter F."/>
            <person name="Chen C."/>
            <person name="Farmerie W."/>
            <person name="Harkins T."/>
            <person name="Desany B."/>
            <person name="Mohiuddin M."/>
            <person name="Kodira C."/>
            <person name="Borodovsky M."/>
            <person name="Lomsadze A."/>
            <person name="Burns P."/>
            <person name="Jenkins J."/>
            <person name="Prochnik S."/>
            <person name="Shu S."/>
            <person name="Chapman J."/>
            <person name="Pitluck S."/>
            <person name="Schmutz J."/>
            <person name="Rokhsar D."/>
        </authorList>
    </citation>
    <scope>NUCLEOTIDE SEQUENCE</scope>
</reference>
<gene>
    <name evidence="1" type="ORF">CISIN_1g040773mg</name>
</gene>
<evidence type="ECO:0000313" key="1">
    <source>
        <dbReference type="EMBL" id="KDO56062.1"/>
    </source>
</evidence>
<sequence>MNNQSETHFTLFIFNRISNYNNPKKIKKISGQSSTNQENPVYKFDLTHRFQVKSITTDLIIDFLLTLINPSQK</sequence>
<dbReference type="EMBL" id="KK784977">
    <property type="protein sequence ID" value="KDO56062.1"/>
    <property type="molecule type" value="Genomic_DNA"/>
</dbReference>
<accession>A0A067EXW2</accession>
<evidence type="ECO:0000313" key="2">
    <source>
        <dbReference type="Proteomes" id="UP000027120"/>
    </source>
</evidence>
<dbReference type="AlphaFoldDB" id="A0A067EXW2"/>
<proteinExistence type="predicted"/>